<comment type="caution">
    <text evidence="1">The sequence shown here is derived from an EMBL/GenBank/DDBJ whole genome shotgun (WGS) entry which is preliminary data.</text>
</comment>
<dbReference type="Proteomes" id="UP000619376">
    <property type="component" value="Unassembled WGS sequence"/>
</dbReference>
<evidence type="ECO:0000313" key="1">
    <source>
        <dbReference type="EMBL" id="GHF54235.1"/>
    </source>
</evidence>
<proteinExistence type="predicted"/>
<accession>A0ABQ3JRP8</accession>
<keyword evidence="2" id="KW-1185">Reference proteome</keyword>
<reference evidence="2" key="1">
    <citation type="journal article" date="2019" name="Int. J. Syst. Evol. Microbiol.">
        <title>The Global Catalogue of Microorganisms (GCM) 10K type strain sequencing project: providing services to taxonomists for standard genome sequencing and annotation.</title>
        <authorList>
            <consortium name="The Broad Institute Genomics Platform"/>
            <consortium name="The Broad Institute Genome Sequencing Center for Infectious Disease"/>
            <person name="Wu L."/>
            <person name="Ma J."/>
        </authorList>
    </citation>
    <scope>NUCLEOTIDE SEQUENCE [LARGE SCALE GENOMIC DNA]</scope>
    <source>
        <strain evidence="2">CGMCC 1.18437</strain>
    </source>
</reference>
<evidence type="ECO:0000313" key="2">
    <source>
        <dbReference type="Proteomes" id="UP000619376"/>
    </source>
</evidence>
<protein>
    <submittedName>
        <fullName evidence="1">Uncharacterized protein</fullName>
    </submittedName>
</protein>
<gene>
    <name evidence="1" type="ORF">GCM10017781_33160</name>
</gene>
<dbReference type="EMBL" id="BNAJ01000009">
    <property type="protein sequence ID" value="GHF54235.1"/>
    <property type="molecule type" value="Genomic_DNA"/>
</dbReference>
<name>A0ABQ3JRP8_9DEIO</name>
<organism evidence="1 2">
    <name type="scientific">Deinococcus metalli</name>
    <dbReference type="NCBI Taxonomy" id="1141878"/>
    <lineage>
        <taxon>Bacteria</taxon>
        <taxon>Thermotogati</taxon>
        <taxon>Deinococcota</taxon>
        <taxon>Deinococci</taxon>
        <taxon>Deinococcales</taxon>
        <taxon>Deinococcaceae</taxon>
        <taxon>Deinococcus</taxon>
    </lineage>
</organism>
<sequence>MVALADVLPPQVIALVHGVAPLAETYWMGSSDTPAEIRRLVRRARQGLGRKRSNIRPAHTCWMEARARR</sequence>